<name>A0ACD3AUM8_9AGAR</name>
<evidence type="ECO:0000313" key="2">
    <source>
        <dbReference type="Proteomes" id="UP000308600"/>
    </source>
</evidence>
<proteinExistence type="predicted"/>
<dbReference type="Proteomes" id="UP000308600">
    <property type="component" value="Unassembled WGS sequence"/>
</dbReference>
<evidence type="ECO:0000313" key="1">
    <source>
        <dbReference type="EMBL" id="TFK69061.1"/>
    </source>
</evidence>
<reference evidence="1 2" key="1">
    <citation type="journal article" date="2019" name="Nat. Ecol. Evol.">
        <title>Megaphylogeny resolves global patterns of mushroom evolution.</title>
        <authorList>
            <person name="Varga T."/>
            <person name="Krizsan K."/>
            <person name="Foldi C."/>
            <person name="Dima B."/>
            <person name="Sanchez-Garcia M."/>
            <person name="Sanchez-Ramirez S."/>
            <person name="Szollosi G.J."/>
            <person name="Szarkandi J.G."/>
            <person name="Papp V."/>
            <person name="Albert L."/>
            <person name="Andreopoulos W."/>
            <person name="Angelini C."/>
            <person name="Antonin V."/>
            <person name="Barry K.W."/>
            <person name="Bougher N.L."/>
            <person name="Buchanan P."/>
            <person name="Buyck B."/>
            <person name="Bense V."/>
            <person name="Catcheside P."/>
            <person name="Chovatia M."/>
            <person name="Cooper J."/>
            <person name="Damon W."/>
            <person name="Desjardin D."/>
            <person name="Finy P."/>
            <person name="Geml J."/>
            <person name="Haridas S."/>
            <person name="Hughes K."/>
            <person name="Justo A."/>
            <person name="Karasinski D."/>
            <person name="Kautmanova I."/>
            <person name="Kiss B."/>
            <person name="Kocsube S."/>
            <person name="Kotiranta H."/>
            <person name="LaButti K.M."/>
            <person name="Lechner B.E."/>
            <person name="Liimatainen K."/>
            <person name="Lipzen A."/>
            <person name="Lukacs Z."/>
            <person name="Mihaltcheva S."/>
            <person name="Morgado L.N."/>
            <person name="Niskanen T."/>
            <person name="Noordeloos M.E."/>
            <person name="Ohm R.A."/>
            <person name="Ortiz-Santana B."/>
            <person name="Ovrebo C."/>
            <person name="Racz N."/>
            <person name="Riley R."/>
            <person name="Savchenko A."/>
            <person name="Shiryaev A."/>
            <person name="Soop K."/>
            <person name="Spirin V."/>
            <person name="Szebenyi C."/>
            <person name="Tomsovsky M."/>
            <person name="Tulloss R.E."/>
            <person name="Uehling J."/>
            <person name="Grigoriev I.V."/>
            <person name="Vagvolgyi C."/>
            <person name="Papp T."/>
            <person name="Martin F.M."/>
            <person name="Miettinen O."/>
            <person name="Hibbett D.S."/>
            <person name="Nagy L.G."/>
        </authorList>
    </citation>
    <scope>NUCLEOTIDE SEQUENCE [LARGE SCALE GENOMIC DNA]</scope>
    <source>
        <strain evidence="1 2">NL-1719</strain>
    </source>
</reference>
<dbReference type="EMBL" id="ML208338">
    <property type="protein sequence ID" value="TFK69061.1"/>
    <property type="molecule type" value="Genomic_DNA"/>
</dbReference>
<protein>
    <submittedName>
        <fullName evidence="1">Uncharacterized protein</fullName>
    </submittedName>
</protein>
<gene>
    <name evidence="1" type="ORF">BDN72DRAFT_857968</name>
</gene>
<sequence length="181" mass="20217">MGVPVSDTHPKVVGADWRLDLPYHTSPRYDMPYIAGSVQYSVQQEIFTITNIRHRLARWNGMESESPVGKWGDEINTRSRKRIFEEMMRRMVWSIQVEPVHVAIVGLLGHCTVQYSIGFLSFGSLQPFGTSTASSNSFPTGRYELKFISEASYSIDVDAVGVGIHKTLTVGDSGSSLQILF</sequence>
<organism evidence="1 2">
    <name type="scientific">Pluteus cervinus</name>
    <dbReference type="NCBI Taxonomy" id="181527"/>
    <lineage>
        <taxon>Eukaryota</taxon>
        <taxon>Fungi</taxon>
        <taxon>Dikarya</taxon>
        <taxon>Basidiomycota</taxon>
        <taxon>Agaricomycotina</taxon>
        <taxon>Agaricomycetes</taxon>
        <taxon>Agaricomycetidae</taxon>
        <taxon>Agaricales</taxon>
        <taxon>Pluteineae</taxon>
        <taxon>Pluteaceae</taxon>
        <taxon>Pluteus</taxon>
    </lineage>
</organism>
<keyword evidence="2" id="KW-1185">Reference proteome</keyword>
<accession>A0ACD3AUM8</accession>